<evidence type="ECO:0000313" key="1">
    <source>
        <dbReference type="EMBL" id="KAL1272412.1"/>
    </source>
</evidence>
<sequence length="79" mass="9006">MWIIPPCAVADMNLLTPLRNDVVCEKNTVVLLKNSPQIDAIFPPVLLVVTDRFFLGLSKSNEALRRLLRYRNLNFSSHP</sequence>
<proteinExistence type="predicted"/>
<accession>A0ABR3N6J2</accession>
<keyword evidence="2" id="KW-1185">Reference proteome</keyword>
<comment type="caution">
    <text evidence="1">The sequence shown here is derived from an EMBL/GenBank/DDBJ whole genome shotgun (WGS) entry which is preliminary data.</text>
</comment>
<dbReference type="EMBL" id="JAYMGO010000006">
    <property type="protein sequence ID" value="KAL1272412.1"/>
    <property type="molecule type" value="Genomic_DNA"/>
</dbReference>
<reference evidence="1 2" key="1">
    <citation type="submission" date="2023-09" db="EMBL/GenBank/DDBJ databases">
        <authorList>
            <person name="Wang M."/>
        </authorList>
    </citation>
    <scope>NUCLEOTIDE SEQUENCE [LARGE SCALE GENOMIC DNA]</scope>
    <source>
        <strain evidence="1">GT-2023</strain>
        <tissue evidence="1">Liver</tissue>
    </source>
</reference>
<protein>
    <submittedName>
        <fullName evidence="1">Uncharacterized protein</fullName>
    </submittedName>
</protein>
<gene>
    <name evidence="1" type="ORF">QQF64_028274</name>
</gene>
<name>A0ABR3N6J2_9TELE</name>
<dbReference type="Proteomes" id="UP001558613">
    <property type="component" value="Unassembled WGS sequence"/>
</dbReference>
<evidence type="ECO:0000313" key="2">
    <source>
        <dbReference type="Proteomes" id="UP001558613"/>
    </source>
</evidence>
<organism evidence="1 2">
    <name type="scientific">Cirrhinus molitorella</name>
    <name type="common">mud carp</name>
    <dbReference type="NCBI Taxonomy" id="172907"/>
    <lineage>
        <taxon>Eukaryota</taxon>
        <taxon>Metazoa</taxon>
        <taxon>Chordata</taxon>
        <taxon>Craniata</taxon>
        <taxon>Vertebrata</taxon>
        <taxon>Euteleostomi</taxon>
        <taxon>Actinopterygii</taxon>
        <taxon>Neopterygii</taxon>
        <taxon>Teleostei</taxon>
        <taxon>Ostariophysi</taxon>
        <taxon>Cypriniformes</taxon>
        <taxon>Cyprinidae</taxon>
        <taxon>Labeoninae</taxon>
        <taxon>Labeonini</taxon>
        <taxon>Cirrhinus</taxon>
    </lineage>
</organism>